<dbReference type="InterPro" id="IPR050523">
    <property type="entry name" value="AKR_Detox_Biosynth"/>
</dbReference>
<evidence type="ECO:0000256" key="1">
    <source>
        <dbReference type="ARBA" id="ARBA00023002"/>
    </source>
</evidence>
<dbReference type="SUPFAM" id="SSF51430">
    <property type="entry name" value="NAD(P)-linked oxidoreductase"/>
    <property type="match status" value="1"/>
</dbReference>
<evidence type="ECO:0000313" key="3">
    <source>
        <dbReference type="EMBL" id="MBF5051974.1"/>
    </source>
</evidence>
<accession>A0ABS0ACW7</accession>
<evidence type="ECO:0000259" key="2">
    <source>
        <dbReference type="Pfam" id="PF00248"/>
    </source>
</evidence>
<keyword evidence="1" id="KW-0560">Oxidoreductase</keyword>
<dbReference type="InterPro" id="IPR036812">
    <property type="entry name" value="NAD(P)_OxRdtase_dom_sf"/>
</dbReference>
<protein>
    <submittedName>
        <fullName evidence="3">Aldo/keto reductase</fullName>
    </submittedName>
</protein>
<dbReference type="PANTHER" id="PTHR43364:SF4">
    <property type="entry name" value="NAD(P)-LINKED OXIDOREDUCTASE SUPERFAMILY PROTEIN"/>
    <property type="match status" value="1"/>
</dbReference>
<dbReference type="EMBL" id="ARXR01000003">
    <property type="protein sequence ID" value="MBF5051974.1"/>
    <property type="molecule type" value="Genomic_DNA"/>
</dbReference>
<keyword evidence="4" id="KW-1185">Reference proteome</keyword>
<dbReference type="PANTHER" id="PTHR43364">
    <property type="entry name" value="NADH-SPECIFIC METHYLGLYOXAL REDUCTASE-RELATED"/>
    <property type="match status" value="1"/>
</dbReference>
<evidence type="ECO:0000313" key="4">
    <source>
        <dbReference type="Proteomes" id="UP000644441"/>
    </source>
</evidence>
<sequence>MEYRPLGNTDLKVSSLCLGTMTWGNQNSAEEGFAQMDLALDRGINFFDTAEMYAVPASAETSGRTEEIIGQWFARTGNRDKVVLATKAAGPGDYVKHIRGGPRLNQDHLERAVETSLKRLQTDVIDVYQLHWPERTTNYFGRLGYKHREDQDVVPIAETVAALKKLVDSGKIRHWGLSNETAWGTMAFIREAEKIGLAPPVSIQNPYSLLNRSFEVGLAEVAHRENVGLLAYSPLAFGMLTGKYRGGQWPANARLTLFKHFARYTNDQATEATEAYCRLAEARGVSPTHLALQFVTTRPFVTSNIIGATNLNQLRENLDSVDLPWDKDLEKELEAIHTRFPYPAP</sequence>
<gene>
    <name evidence="3" type="ORF">ISO4_00576</name>
</gene>
<dbReference type="InterPro" id="IPR023210">
    <property type="entry name" value="NADP_OxRdtase_dom"/>
</dbReference>
<dbReference type="RefSeq" id="WP_194855086.1">
    <property type="nucleotide sequence ID" value="NZ_ARXR01000003.1"/>
</dbReference>
<dbReference type="Pfam" id="PF00248">
    <property type="entry name" value="Aldo_ket_red"/>
    <property type="match status" value="1"/>
</dbReference>
<name>A0ABS0ACW7_9GAMM</name>
<dbReference type="Proteomes" id="UP000644441">
    <property type="component" value="Unassembled WGS sequence"/>
</dbReference>
<comment type="caution">
    <text evidence="3">The sequence shown here is derived from an EMBL/GenBank/DDBJ whole genome shotgun (WGS) entry which is preliminary data.</text>
</comment>
<proteinExistence type="predicted"/>
<feature type="domain" description="NADP-dependent oxidoreductase" evidence="2">
    <location>
        <begin position="16"/>
        <end position="336"/>
    </location>
</feature>
<dbReference type="CDD" id="cd19094">
    <property type="entry name" value="AKR_Tas-like"/>
    <property type="match status" value="1"/>
</dbReference>
<organism evidence="3 4">
    <name type="scientific">Alloalcanivorax venustensis ISO4</name>
    <dbReference type="NCBI Taxonomy" id="1177184"/>
    <lineage>
        <taxon>Bacteria</taxon>
        <taxon>Pseudomonadati</taxon>
        <taxon>Pseudomonadota</taxon>
        <taxon>Gammaproteobacteria</taxon>
        <taxon>Oceanospirillales</taxon>
        <taxon>Alcanivoracaceae</taxon>
        <taxon>Alloalcanivorax</taxon>
    </lineage>
</organism>
<reference evidence="3 4" key="1">
    <citation type="submission" date="2012-09" db="EMBL/GenBank/DDBJ databases">
        <title>Genome Sequence of alkane-degrading Bacterium Alcanivorax venustensis ISO4.</title>
        <authorList>
            <person name="Lai Q."/>
            <person name="Shao Z."/>
        </authorList>
    </citation>
    <scope>NUCLEOTIDE SEQUENCE [LARGE SCALE GENOMIC DNA]</scope>
    <source>
        <strain evidence="3 4">ISO4</strain>
    </source>
</reference>
<dbReference type="Gene3D" id="3.20.20.100">
    <property type="entry name" value="NADP-dependent oxidoreductase domain"/>
    <property type="match status" value="1"/>
</dbReference>